<evidence type="ECO:0000313" key="2">
    <source>
        <dbReference type="EMBL" id="MBX01392.1"/>
    </source>
</evidence>
<keyword evidence="1" id="KW-1133">Transmembrane helix</keyword>
<organism evidence="2">
    <name type="scientific">Rhizophora mucronata</name>
    <name type="common">Asiatic mangrove</name>
    <dbReference type="NCBI Taxonomy" id="61149"/>
    <lineage>
        <taxon>Eukaryota</taxon>
        <taxon>Viridiplantae</taxon>
        <taxon>Streptophyta</taxon>
        <taxon>Embryophyta</taxon>
        <taxon>Tracheophyta</taxon>
        <taxon>Spermatophyta</taxon>
        <taxon>Magnoliopsida</taxon>
        <taxon>eudicotyledons</taxon>
        <taxon>Gunneridae</taxon>
        <taxon>Pentapetalae</taxon>
        <taxon>rosids</taxon>
        <taxon>fabids</taxon>
        <taxon>Malpighiales</taxon>
        <taxon>Rhizophoraceae</taxon>
        <taxon>Rhizophora</taxon>
    </lineage>
</organism>
<name>A0A2P2K6M8_RHIMU</name>
<feature type="transmembrane region" description="Helical" evidence="1">
    <location>
        <begin position="6"/>
        <end position="26"/>
    </location>
</feature>
<dbReference type="EMBL" id="GGEC01020908">
    <property type="protein sequence ID" value="MBX01392.1"/>
    <property type="molecule type" value="Transcribed_RNA"/>
</dbReference>
<reference evidence="2" key="1">
    <citation type="submission" date="2018-02" db="EMBL/GenBank/DDBJ databases">
        <title>Rhizophora mucronata_Transcriptome.</title>
        <authorList>
            <person name="Meera S.P."/>
            <person name="Sreeshan A."/>
            <person name="Augustine A."/>
        </authorList>
    </citation>
    <scope>NUCLEOTIDE SEQUENCE</scope>
    <source>
        <tissue evidence="2">Leaf</tissue>
    </source>
</reference>
<evidence type="ECO:0000256" key="1">
    <source>
        <dbReference type="SAM" id="Phobius"/>
    </source>
</evidence>
<accession>A0A2P2K6M8</accession>
<protein>
    <submittedName>
        <fullName evidence="2">Uncharacterized protein</fullName>
    </submittedName>
</protein>
<dbReference type="AlphaFoldDB" id="A0A2P2K6M8"/>
<proteinExistence type="predicted"/>
<keyword evidence="1" id="KW-0472">Membrane</keyword>
<keyword evidence="1" id="KW-0812">Transmembrane</keyword>
<sequence>MLIAEIMSFFSLFMLVLMITGCYRFMNYLIGESSVGKVSVYSFLFLTIQWLPMEEYVSCESGHIFYFYLISLS</sequence>